<comment type="caution">
    <text evidence="2">The sequence shown here is derived from an EMBL/GenBank/DDBJ whole genome shotgun (WGS) entry which is preliminary data.</text>
</comment>
<keyword evidence="3" id="KW-1185">Reference proteome</keyword>
<dbReference type="Proteomes" id="UP000664344">
    <property type="component" value="Unassembled WGS sequence"/>
</dbReference>
<name>A0ABS3BFZ6_9GAMM</name>
<dbReference type="EMBL" id="JAFKDB010000019">
    <property type="protein sequence ID" value="MBN7770763.1"/>
    <property type="molecule type" value="Genomic_DNA"/>
</dbReference>
<sequence>MFDEIMRIVKFLRIATEFAVFFGVVLLLYFWASVVDFFPPSLSLGDTAKLALVAFVGAGFAFTIGLANTSISGFLIVAVLNVGRWLRLIKADSKLERGVAKFNLFMQRTDFFYVLAFGAVFLIFLIGFRIIPNFSTLFALFLVGSTSFFLLLIPSTVLLNEGSDRDEITADFEVPVARKIFIFGVVVALGGPLFASGGAPTYVSTIMSTAGVLSDPERLYVEQKYCGLVEASLEVGRVSDIDGFCTFENVLILFQGMGSRVLLGADEGQGTLPLPADSVFENKVDTKDSG</sequence>
<evidence type="ECO:0000256" key="1">
    <source>
        <dbReference type="SAM" id="Phobius"/>
    </source>
</evidence>
<protein>
    <submittedName>
        <fullName evidence="2">Uncharacterized protein</fullName>
    </submittedName>
</protein>
<reference evidence="2 3" key="1">
    <citation type="submission" date="2021-02" db="EMBL/GenBank/DDBJ databases">
        <title>PHA producing bacteria isolated from coastal sediment in Guangdong, Shenzhen.</title>
        <authorList>
            <person name="Zheng W."/>
            <person name="Yu S."/>
            <person name="Huang Y."/>
        </authorList>
    </citation>
    <scope>NUCLEOTIDE SEQUENCE [LARGE SCALE GENOMIC DNA]</scope>
    <source>
        <strain evidence="2 3">TN21-5</strain>
    </source>
</reference>
<keyword evidence="1" id="KW-0472">Membrane</keyword>
<organism evidence="2 3">
    <name type="scientific">Marinobacter daepoensis</name>
    <dbReference type="NCBI Taxonomy" id="262077"/>
    <lineage>
        <taxon>Bacteria</taxon>
        <taxon>Pseudomonadati</taxon>
        <taxon>Pseudomonadota</taxon>
        <taxon>Gammaproteobacteria</taxon>
        <taxon>Pseudomonadales</taxon>
        <taxon>Marinobacteraceae</taxon>
        <taxon>Marinobacter</taxon>
    </lineage>
</organism>
<feature type="transmembrane region" description="Helical" evidence="1">
    <location>
        <begin position="111"/>
        <end position="131"/>
    </location>
</feature>
<evidence type="ECO:0000313" key="3">
    <source>
        <dbReference type="Proteomes" id="UP000664344"/>
    </source>
</evidence>
<feature type="transmembrane region" description="Helical" evidence="1">
    <location>
        <begin position="180"/>
        <end position="199"/>
    </location>
</feature>
<feature type="transmembrane region" description="Helical" evidence="1">
    <location>
        <begin position="137"/>
        <end position="159"/>
    </location>
</feature>
<keyword evidence="1" id="KW-1133">Transmembrane helix</keyword>
<dbReference type="RefSeq" id="WP_206557808.1">
    <property type="nucleotide sequence ID" value="NZ_JAFKDB010000019.1"/>
</dbReference>
<feature type="transmembrane region" description="Helical" evidence="1">
    <location>
        <begin position="52"/>
        <end position="80"/>
    </location>
</feature>
<keyword evidence="1" id="KW-0812">Transmembrane</keyword>
<proteinExistence type="predicted"/>
<gene>
    <name evidence="2" type="ORF">JYP53_12730</name>
</gene>
<accession>A0ABS3BFZ6</accession>
<evidence type="ECO:0000313" key="2">
    <source>
        <dbReference type="EMBL" id="MBN7770763.1"/>
    </source>
</evidence>
<feature type="transmembrane region" description="Helical" evidence="1">
    <location>
        <begin position="12"/>
        <end position="32"/>
    </location>
</feature>